<dbReference type="Gene3D" id="1.10.1740.10">
    <property type="match status" value="1"/>
</dbReference>
<dbReference type="OrthoDB" id="9782703at2"/>
<dbReference type="PANTHER" id="PTHR43133:SF51">
    <property type="entry name" value="RNA POLYMERASE SIGMA FACTOR"/>
    <property type="match status" value="1"/>
</dbReference>
<reference evidence="7 8" key="1">
    <citation type="submission" date="2018-01" db="EMBL/GenBank/DDBJ databases">
        <title>Genome Sequencing and Assembly of Anaerobacter polyendosporus strain CT4.</title>
        <authorList>
            <person name="Tachaapaikoon C."/>
            <person name="Sutheeworapong S."/>
            <person name="Jenjaroenpun P."/>
            <person name="Wongsurawat T."/>
            <person name="Nookeaw I."/>
            <person name="Cheawchanlertfa P."/>
            <person name="Kosugi A."/>
            <person name="Cheevadhanarak S."/>
            <person name="Ratanakhanokchai K."/>
        </authorList>
    </citation>
    <scope>NUCLEOTIDE SEQUENCE [LARGE SCALE GENOMIC DNA]</scope>
    <source>
        <strain evidence="7 8">CT4</strain>
    </source>
</reference>
<accession>A0A3R5TIP4</accession>
<evidence type="ECO:0000256" key="1">
    <source>
        <dbReference type="ARBA" id="ARBA00010641"/>
    </source>
</evidence>
<evidence type="ECO:0000313" key="8">
    <source>
        <dbReference type="Proteomes" id="UP000286268"/>
    </source>
</evidence>
<evidence type="ECO:0000259" key="5">
    <source>
        <dbReference type="Pfam" id="PF04542"/>
    </source>
</evidence>
<comment type="similarity">
    <text evidence="1">Belongs to the sigma-70 factor family. ECF subfamily.</text>
</comment>
<evidence type="ECO:0000313" key="7">
    <source>
        <dbReference type="EMBL" id="QAA34402.1"/>
    </source>
</evidence>
<dbReference type="AlphaFoldDB" id="A0A3R5TIP4"/>
<dbReference type="InterPro" id="IPR013324">
    <property type="entry name" value="RNA_pol_sigma_r3/r4-like"/>
</dbReference>
<evidence type="ECO:0000256" key="2">
    <source>
        <dbReference type="ARBA" id="ARBA00023015"/>
    </source>
</evidence>
<protein>
    <submittedName>
        <fullName evidence="7">Uncharacterized protein</fullName>
    </submittedName>
</protein>
<dbReference type="GO" id="GO:0016987">
    <property type="term" value="F:sigma factor activity"/>
    <property type="evidence" value="ECO:0007669"/>
    <property type="project" value="UniProtKB-KW"/>
</dbReference>
<evidence type="ECO:0000256" key="4">
    <source>
        <dbReference type="ARBA" id="ARBA00023163"/>
    </source>
</evidence>
<dbReference type="Proteomes" id="UP000286268">
    <property type="component" value="Chromosome"/>
</dbReference>
<dbReference type="InterPro" id="IPR013325">
    <property type="entry name" value="RNA_pol_sigma_r2"/>
</dbReference>
<keyword evidence="3" id="KW-0731">Sigma factor</keyword>
<organism evidence="7 8">
    <name type="scientific">Clostridium manihotivorum</name>
    <dbReference type="NCBI Taxonomy" id="2320868"/>
    <lineage>
        <taxon>Bacteria</taxon>
        <taxon>Bacillati</taxon>
        <taxon>Bacillota</taxon>
        <taxon>Clostridia</taxon>
        <taxon>Eubacteriales</taxon>
        <taxon>Clostridiaceae</taxon>
        <taxon>Clostridium</taxon>
    </lineage>
</organism>
<dbReference type="InterPro" id="IPR036388">
    <property type="entry name" value="WH-like_DNA-bd_sf"/>
</dbReference>
<gene>
    <name evidence="7" type="ORF">C1I91_23710</name>
</gene>
<dbReference type="InterPro" id="IPR007627">
    <property type="entry name" value="RNA_pol_sigma70_r2"/>
</dbReference>
<keyword evidence="2" id="KW-0805">Transcription regulation</keyword>
<dbReference type="Gene3D" id="1.10.10.10">
    <property type="entry name" value="Winged helix-like DNA-binding domain superfamily/Winged helix DNA-binding domain"/>
    <property type="match status" value="1"/>
</dbReference>
<sequence length="173" mass="20453">MILNNSIDYESIDYYKEFMPMYLKCNKKLYITALFMLKNSHDAEDAVQDTLIAAIKGFNKLRDKESFEPWILKILVNRCKRLKFLRFKDVFTETIIGENFNFENYLLDSITIKAAILRLPYKYRVVIMLRYFNDLTIEQISDILSIPEGTIKSQLHRGINKLKDMLKGGIYNE</sequence>
<dbReference type="SUPFAM" id="SSF88946">
    <property type="entry name" value="Sigma2 domain of RNA polymerase sigma factors"/>
    <property type="match status" value="1"/>
</dbReference>
<proteinExistence type="inferred from homology"/>
<dbReference type="PANTHER" id="PTHR43133">
    <property type="entry name" value="RNA POLYMERASE ECF-TYPE SIGMA FACTO"/>
    <property type="match status" value="1"/>
</dbReference>
<dbReference type="RefSeq" id="WP_128215117.1">
    <property type="nucleotide sequence ID" value="NZ_CP025746.1"/>
</dbReference>
<feature type="domain" description="RNA polymerase sigma-70 region 2" evidence="5">
    <location>
        <begin position="26"/>
        <end position="81"/>
    </location>
</feature>
<evidence type="ECO:0000259" key="6">
    <source>
        <dbReference type="Pfam" id="PF08281"/>
    </source>
</evidence>
<keyword evidence="4" id="KW-0804">Transcription</keyword>
<dbReference type="SUPFAM" id="SSF88659">
    <property type="entry name" value="Sigma3 and sigma4 domains of RNA polymerase sigma factors"/>
    <property type="match status" value="1"/>
</dbReference>
<dbReference type="NCBIfam" id="TIGR02937">
    <property type="entry name" value="sigma70-ECF"/>
    <property type="match status" value="1"/>
</dbReference>
<dbReference type="GO" id="GO:0003677">
    <property type="term" value="F:DNA binding"/>
    <property type="evidence" value="ECO:0007669"/>
    <property type="project" value="InterPro"/>
</dbReference>
<dbReference type="GO" id="GO:0006352">
    <property type="term" value="P:DNA-templated transcription initiation"/>
    <property type="evidence" value="ECO:0007669"/>
    <property type="project" value="InterPro"/>
</dbReference>
<dbReference type="KEGG" id="cmah:C1I91_23710"/>
<dbReference type="EMBL" id="CP025746">
    <property type="protein sequence ID" value="QAA34402.1"/>
    <property type="molecule type" value="Genomic_DNA"/>
</dbReference>
<dbReference type="Pfam" id="PF08281">
    <property type="entry name" value="Sigma70_r4_2"/>
    <property type="match status" value="1"/>
</dbReference>
<dbReference type="CDD" id="cd06171">
    <property type="entry name" value="Sigma70_r4"/>
    <property type="match status" value="1"/>
</dbReference>
<evidence type="ECO:0000256" key="3">
    <source>
        <dbReference type="ARBA" id="ARBA00023082"/>
    </source>
</evidence>
<feature type="domain" description="RNA polymerase sigma factor 70 region 4 type 2" evidence="6">
    <location>
        <begin position="112"/>
        <end position="162"/>
    </location>
</feature>
<dbReference type="InterPro" id="IPR039425">
    <property type="entry name" value="RNA_pol_sigma-70-like"/>
</dbReference>
<keyword evidence="8" id="KW-1185">Reference proteome</keyword>
<dbReference type="InterPro" id="IPR014284">
    <property type="entry name" value="RNA_pol_sigma-70_dom"/>
</dbReference>
<name>A0A3R5TIP4_9CLOT</name>
<dbReference type="InterPro" id="IPR013249">
    <property type="entry name" value="RNA_pol_sigma70_r4_t2"/>
</dbReference>
<dbReference type="Pfam" id="PF04542">
    <property type="entry name" value="Sigma70_r2"/>
    <property type="match status" value="1"/>
</dbReference>